<keyword evidence="1" id="KW-0812">Transmembrane</keyword>
<protein>
    <submittedName>
        <fullName evidence="2">Uncharacterized protein</fullName>
    </submittedName>
</protein>
<keyword evidence="3" id="KW-1185">Reference proteome</keyword>
<organism evidence="2 3">
    <name type="scientific">Bacteroides salyersiae CL02T12C01</name>
    <dbReference type="NCBI Taxonomy" id="997887"/>
    <lineage>
        <taxon>Bacteria</taxon>
        <taxon>Pseudomonadati</taxon>
        <taxon>Bacteroidota</taxon>
        <taxon>Bacteroidia</taxon>
        <taxon>Bacteroidales</taxon>
        <taxon>Bacteroidaceae</taxon>
        <taxon>Bacteroides</taxon>
    </lineage>
</organism>
<feature type="transmembrane region" description="Helical" evidence="1">
    <location>
        <begin position="31"/>
        <end position="49"/>
    </location>
</feature>
<dbReference type="EMBL" id="AGXV01000019">
    <property type="protein sequence ID" value="EIY67045.1"/>
    <property type="molecule type" value="Genomic_DNA"/>
</dbReference>
<dbReference type="HOGENOM" id="CLU_3114739_0_0_10"/>
<name>I8YV92_9BACE</name>
<accession>I8YV92</accession>
<sequence>MYFSTWGTLFFIEIRKVLIIKGNKKEQSVDYFPIIITILMMIVCLVDMLR</sequence>
<dbReference type="PATRIC" id="fig|997887.3.peg.1446"/>
<keyword evidence="1" id="KW-0472">Membrane</keyword>
<dbReference type="Proteomes" id="UP000005150">
    <property type="component" value="Unassembled WGS sequence"/>
</dbReference>
<evidence type="ECO:0000313" key="3">
    <source>
        <dbReference type="Proteomes" id="UP000005150"/>
    </source>
</evidence>
<gene>
    <name evidence="2" type="ORF">HMPREF1071_01368</name>
</gene>
<keyword evidence="1" id="KW-1133">Transmembrane helix</keyword>
<evidence type="ECO:0000313" key="2">
    <source>
        <dbReference type="EMBL" id="EIY67045.1"/>
    </source>
</evidence>
<dbReference type="AlphaFoldDB" id="I8YV92"/>
<proteinExistence type="predicted"/>
<reference evidence="2 3" key="1">
    <citation type="submission" date="2012-02" db="EMBL/GenBank/DDBJ databases">
        <title>The Genome Sequence of Bacteroides salyersiae CL02T12C01.</title>
        <authorList>
            <consortium name="The Broad Institute Genome Sequencing Platform"/>
            <person name="Earl A."/>
            <person name="Ward D."/>
            <person name="Feldgarden M."/>
            <person name="Gevers D."/>
            <person name="Zitomersky N.L."/>
            <person name="Coyne M.J."/>
            <person name="Comstock L.E."/>
            <person name="Young S.K."/>
            <person name="Zeng Q."/>
            <person name="Gargeya S."/>
            <person name="Fitzgerald M."/>
            <person name="Haas B."/>
            <person name="Abouelleil A."/>
            <person name="Alvarado L."/>
            <person name="Arachchi H.M."/>
            <person name="Berlin A."/>
            <person name="Chapman S.B."/>
            <person name="Gearin G."/>
            <person name="Goldberg J."/>
            <person name="Griggs A."/>
            <person name="Gujja S."/>
            <person name="Hansen M."/>
            <person name="Heiman D."/>
            <person name="Howarth C."/>
            <person name="Larimer J."/>
            <person name="Lui A."/>
            <person name="MacDonald P.J.P."/>
            <person name="McCowen C."/>
            <person name="Montmayeur A."/>
            <person name="Murphy C."/>
            <person name="Neiman D."/>
            <person name="Pearson M."/>
            <person name="Priest M."/>
            <person name="Roberts A."/>
            <person name="Saif S."/>
            <person name="Shea T."/>
            <person name="Sisk P."/>
            <person name="Stolte C."/>
            <person name="Sykes S."/>
            <person name="Wortman J."/>
            <person name="Nusbaum C."/>
            <person name="Birren B."/>
        </authorList>
    </citation>
    <scope>NUCLEOTIDE SEQUENCE [LARGE SCALE GENOMIC DNA]</scope>
    <source>
        <strain evidence="2 3">CL02T12C01</strain>
    </source>
</reference>
<evidence type="ECO:0000256" key="1">
    <source>
        <dbReference type="SAM" id="Phobius"/>
    </source>
</evidence>
<comment type="caution">
    <text evidence="2">The sequence shown here is derived from an EMBL/GenBank/DDBJ whole genome shotgun (WGS) entry which is preliminary data.</text>
</comment>